<reference evidence="2" key="1">
    <citation type="submission" date="2021-12" db="EMBL/GenBank/DDBJ databases">
        <title>Novel species in genus Dyadobacter.</title>
        <authorList>
            <person name="Ma C."/>
        </authorList>
    </citation>
    <scope>NUCLEOTIDE SEQUENCE</scope>
    <source>
        <strain evidence="2">LJ419</strain>
    </source>
</reference>
<dbReference type="SUPFAM" id="SSF53474">
    <property type="entry name" value="alpha/beta-Hydrolases"/>
    <property type="match status" value="1"/>
</dbReference>
<feature type="chain" id="PRO_5040761962" evidence="1">
    <location>
        <begin position="22"/>
        <end position="251"/>
    </location>
</feature>
<dbReference type="GO" id="GO:0016787">
    <property type="term" value="F:hydrolase activity"/>
    <property type="evidence" value="ECO:0007669"/>
    <property type="project" value="UniProtKB-KW"/>
</dbReference>
<keyword evidence="2" id="KW-0378">Hydrolase</keyword>
<name>A0A9X1THT5_9BACT</name>
<proteinExistence type="predicted"/>
<dbReference type="RefSeq" id="WP_234658106.1">
    <property type="nucleotide sequence ID" value="NZ_CP094997.1"/>
</dbReference>
<feature type="signal peptide" evidence="1">
    <location>
        <begin position="1"/>
        <end position="21"/>
    </location>
</feature>
<keyword evidence="1" id="KW-0732">Signal</keyword>
<evidence type="ECO:0000313" key="2">
    <source>
        <dbReference type="EMBL" id="MCF0065125.1"/>
    </source>
</evidence>
<protein>
    <submittedName>
        <fullName evidence="2">Alpha/beta hydrolase</fullName>
    </submittedName>
</protein>
<accession>A0A9X1THT5</accession>
<keyword evidence="3" id="KW-1185">Reference proteome</keyword>
<dbReference type="InterPro" id="IPR029058">
    <property type="entry name" value="AB_hydrolase_fold"/>
</dbReference>
<dbReference type="Proteomes" id="UP001139000">
    <property type="component" value="Unassembled WGS sequence"/>
</dbReference>
<evidence type="ECO:0000313" key="3">
    <source>
        <dbReference type="Proteomes" id="UP001139000"/>
    </source>
</evidence>
<sequence length="251" mass="28148">MKKCLIFLFILRFCIFSKSLAQQGGNSSKPDTFALFDKARNRKIPVAVYTDKSNAKANKRLAIVSHGYGQNTGGALLAYSAISNMLASNGFVVVSIQHELPSDSLLPTAGIPQVVRMPFWDRGADNILFVIKEFKKSHPELDYEHITLIGHSNGGDMSALFPQKYPGIVDKVITLDNRRMALPRTRHPKIYTLRSSDQPADEGVLPNIEEQKKFEITVIKLQNTIHNDMNDMGTPAQQKEINDYILTFIKQ</sequence>
<gene>
    <name evidence="2" type="ORF">LXM26_26665</name>
</gene>
<dbReference type="Gene3D" id="3.40.50.1820">
    <property type="entry name" value="alpha/beta hydrolase"/>
    <property type="match status" value="1"/>
</dbReference>
<comment type="caution">
    <text evidence="2">The sequence shown here is derived from an EMBL/GenBank/DDBJ whole genome shotgun (WGS) entry which is preliminary data.</text>
</comment>
<organism evidence="2 3">
    <name type="scientific">Dyadobacter chenwenxiniae</name>
    <dbReference type="NCBI Taxonomy" id="2906456"/>
    <lineage>
        <taxon>Bacteria</taxon>
        <taxon>Pseudomonadati</taxon>
        <taxon>Bacteroidota</taxon>
        <taxon>Cytophagia</taxon>
        <taxon>Cytophagales</taxon>
        <taxon>Spirosomataceae</taxon>
        <taxon>Dyadobacter</taxon>
    </lineage>
</organism>
<evidence type="ECO:0000256" key="1">
    <source>
        <dbReference type="SAM" id="SignalP"/>
    </source>
</evidence>
<dbReference type="AlphaFoldDB" id="A0A9X1THT5"/>
<dbReference type="EMBL" id="JAJTTC010000010">
    <property type="protein sequence ID" value="MCF0065125.1"/>
    <property type="molecule type" value="Genomic_DNA"/>
</dbReference>